<feature type="binding site" evidence="6">
    <location>
        <position position="283"/>
    </location>
    <ligand>
        <name>S-adenosyl-L-methionine</name>
        <dbReference type="ChEBI" id="CHEBI:59789"/>
    </ligand>
</feature>
<name>A0ABQ5U5A7_9PROT</name>
<dbReference type="Gene3D" id="2.40.50.140">
    <property type="entry name" value="Nucleic acid-binding proteins"/>
    <property type="match status" value="1"/>
</dbReference>
<dbReference type="SUPFAM" id="SSF50249">
    <property type="entry name" value="Nucleic acid-binding proteins"/>
    <property type="match status" value="1"/>
</dbReference>
<keyword evidence="1" id="KW-0479">Metal-binding</keyword>
<dbReference type="PROSITE" id="PS51687">
    <property type="entry name" value="SAM_MT_RNA_M5U"/>
    <property type="match status" value="1"/>
</dbReference>
<evidence type="ECO:0000313" key="8">
    <source>
        <dbReference type="Proteomes" id="UP001161409"/>
    </source>
</evidence>
<evidence type="ECO:0000313" key="7">
    <source>
        <dbReference type="EMBL" id="GLQ06370.1"/>
    </source>
</evidence>
<feature type="binding site" evidence="6">
    <location>
        <position position="350"/>
    </location>
    <ligand>
        <name>S-adenosyl-L-methionine</name>
        <dbReference type="ChEBI" id="CHEBI:59789"/>
    </ligand>
</feature>
<evidence type="ECO:0000256" key="3">
    <source>
        <dbReference type="ARBA" id="ARBA00022679"/>
    </source>
</evidence>
<evidence type="ECO:0000256" key="2">
    <source>
        <dbReference type="ARBA" id="ARBA00022603"/>
    </source>
</evidence>
<reference evidence="7" key="1">
    <citation type="journal article" date="2014" name="Int. J. Syst. Evol. Microbiol.">
        <title>Complete genome of a new Firmicutes species belonging to the dominant human colonic microbiota ('Ruminococcus bicirculans') reveals two chromosomes and a selective capacity to utilize plant glucans.</title>
        <authorList>
            <consortium name="NISC Comparative Sequencing Program"/>
            <person name="Wegmann U."/>
            <person name="Louis P."/>
            <person name="Goesmann A."/>
            <person name="Henrissat B."/>
            <person name="Duncan S.H."/>
            <person name="Flint H.J."/>
        </authorList>
    </citation>
    <scope>NUCLEOTIDE SEQUENCE</scope>
    <source>
        <strain evidence="7">NBRC 103408</strain>
    </source>
</reference>
<comment type="caution">
    <text evidence="7">The sequence shown here is derived from an EMBL/GenBank/DDBJ whole genome shotgun (WGS) entry which is preliminary data.</text>
</comment>
<dbReference type="InterPro" id="IPR012340">
    <property type="entry name" value="NA-bd_OB-fold"/>
</dbReference>
<keyword evidence="3 6" id="KW-0808">Transferase</keyword>
<dbReference type="SUPFAM" id="SSF53335">
    <property type="entry name" value="S-adenosyl-L-methionine-dependent methyltransferases"/>
    <property type="match status" value="1"/>
</dbReference>
<feature type="binding site" evidence="6">
    <location>
        <position position="256"/>
    </location>
    <ligand>
        <name>S-adenosyl-L-methionine</name>
        <dbReference type="ChEBI" id="CHEBI:59789"/>
    </ligand>
</feature>
<sequence>MLELEIDHLGAGGDGVATAEGKAWYVPFTAPGDRVQAEPGEKRGRGQTATLTAITQPAPIRQQPACRHFGTCGGCSLQHIDGDWLADWKRQRLEEALTRAEVVFPPINPTVSSPPRSRRRVEFVAAKRKKGVMIGYHLRRSHQIFDVGECPLIDADLLALVKPLRAMLPTVMPRNSQARLTLTRTLNGTDLLITANLDLDLGVRETLASFAADHDLSRISLYHETDKLLEVVAARKPAAIPLGSGQVNIPPGAFLQATREGEQALTDLMLDHLPEKQDVVDLFSGCGSFSLPAAPHCKSLHAIEGDAALTEALQSGANKSRINLTSETRDLFRRPLMAEELNAYDVVIIDPPRAGADAQCEQIAGSGVKKVIFISCNPASFARDAKTLQDGGYRIETLTPVDQFLWSSHVELFATFIRK</sequence>
<reference evidence="7" key="2">
    <citation type="submission" date="2023-01" db="EMBL/GenBank/DDBJ databases">
        <title>Draft genome sequence of Sneathiella chinensis strain NBRC 103408.</title>
        <authorList>
            <person name="Sun Q."/>
            <person name="Mori K."/>
        </authorList>
    </citation>
    <scope>NUCLEOTIDE SEQUENCE</scope>
    <source>
        <strain evidence="7">NBRC 103408</strain>
    </source>
</reference>
<dbReference type="InterPro" id="IPR010280">
    <property type="entry name" value="U5_MeTrfase_fam"/>
</dbReference>
<dbReference type="PANTHER" id="PTHR11061">
    <property type="entry name" value="RNA M5U METHYLTRANSFERASE"/>
    <property type="match status" value="1"/>
</dbReference>
<dbReference type="PANTHER" id="PTHR11061:SF49">
    <property type="entry name" value="23S RRNA (URACIL(1939)-C(5))-METHYLTRANSFERASE RLMD"/>
    <property type="match status" value="1"/>
</dbReference>
<keyword evidence="5" id="KW-0411">Iron-sulfur</keyword>
<dbReference type="Pfam" id="PF05958">
    <property type="entry name" value="tRNA_U5-meth_tr"/>
    <property type="match status" value="1"/>
</dbReference>
<dbReference type="Gene3D" id="3.40.50.150">
    <property type="entry name" value="Vaccinia Virus protein VP39"/>
    <property type="match status" value="1"/>
</dbReference>
<keyword evidence="1" id="KW-0408">Iron</keyword>
<dbReference type="GO" id="GO:0032259">
    <property type="term" value="P:methylation"/>
    <property type="evidence" value="ECO:0007669"/>
    <property type="project" value="UniProtKB-KW"/>
</dbReference>
<evidence type="ECO:0000256" key="4">
    <source>
        <dbReference type="ARBA" id="ARBA00022691"/>
    </source>
</evidence>
<evidence type="ECO:0000256" key="6">
    <source>
        <dbReference type="PROSITE-ProRule" id="PRU01024"/>
    </source>
</evidence>
<keyword evidence="2 6" id="KW-0489">Methyltransferase</keyword>
<keyword evidence="4 6" id="KW-0949">S-adenosyl-L-methionine</keyword>
<evidence type="ECO:0000256" key="1">
    <source>
        <dbReference type="ARBA" id="ARBA00022485"/>
    </source>
</evidence>
<organism evidence="7 8">
    <name type="scientific">Sneathiella chinensis</name>
    <dbReference type="NCBI Taxonomy" id="349750"/>
    <lineage>
        <taxon>Bacteria</taxon>
        <taxon>Pseudomonadati</taxon>
        <taxon>Pseudomonadota</taxon>
        <taxon>Alphaproteobacteria</taxon>
        <taxon>Sneathiellales</taxon>
        <taxon>Sneathiellaceae</taxon>
        <taxon>Sneathiella</taxon>
    </lineage>
</organism>
<proteinExistence type="inferred from homology"/>
<comment type="similarity">
    <text evidence="6">Belongs to the class I-like SAM-binding methyltransferase superfamily. RNA M5U methyltransferase family.</text>
</comment>
<keyword evidence="8" id="KW-1185">Reference proteome</keyword>
<dbReference type="Gene3D" id="2.40.50.1070">
    <property type="match status" value="1"/>
</dbReference>
<dbReference type="InterPro" id="IPR029063">
    <property type="entry name" value="SAM-dependent_MTases_sf"/>
</dbReference>
<dbReference type="EMBL" id="BSNF01000006">
    <property type="protein sequence ID" value="GLQ06370.1"/>
    <property type="molecule type" value="Genomic_DNA"/>
</dbReference>
<evidence type="ECO:0000256" key="5">
    <source>
        <dbReference type="ARBA" id="ARBA00023014"/>
    </source>
</evidence>
<protein>
    <submittedName>
        <fullName evidence="7">RNA methyltransferase</fullName>
    </submittedName>
</protein>
<dbReference type="Proteomes" id="UP001161409">
    <property type="component" value="Unassembled WGS sequence"/>
</dbReference>
<feature type="binding site" evidence="6">
    <location>
        <position position="304"/>
    </location>
    <ligand>
        <name>S-adenosyl-L-methionine</name>
        <dbReference type="ChEBI" id="CHEBI:59789"/>
    </ligand>
</feature>
<keyword evidence="1" id="KW-0004">4Fe-4S</keyword>
<feature type="active site" description="Nucleophile" evidence="6">
    <location>
        <position position="376"/>
    </location>
</feature>
<dbReference type="GO" id="GO:0008168">
    <property type="term" value="F:methyltransferase activity"/>
    <property type="evidence" value="ECO:0007669"/>
    <property type="project" value="UniProtKB-KW"/>
</dbReference>
<dbReference type="RefSeq" id="WP_169560418.1">
    <property type="nucleotide sequence ID" value="NZ_BSNF01000006.1"/>
</dbReference>
<accession>A0ABQ5U5A7</accession>
<dbReference type="CDD" id="cd02440">
    <property type="entry name" value="AdoMet_MTases"/>
    <property type="match status" value="1"/>
</dbReference>
<gene>
    <name evidence="7" type="primary">TrmA</name>
    <name evidence="7" type="ORF">GCM10007924_15910</name>
</gene>